<dbReference type="STRING" id="2282107.A0A286UFL6"/>
<keyword evidence="9" id="KW-0325">Glycoprotein</keyword>
<dbReference type="Pfam" id="PF11895">
    <property type="entry name" value="Peroxidase_ext"/>
    <property type="match status" value="1"/>
</dbReference>
<dbReference type="GO" id="GO:0000302">
    <property type="term" value="P:response to reactive oxygen species"/>
    <property type="evidence" value="ECO:0007669"/>
    <property type="project" value="TreeGrafter"/>
</dbReference>
<feature type="chain" id="PRO_5013427475" description="Peroxidase" evidence="14">
    <location>
        <begin position="19"/>
        <end position="371"/>
    </location>
</feature>
<dbReference type="GO" id="GO:0042744">
    <property type="term" value="P:hydrogen peroxide catabolic process"/>
    <property type="evidence" value="ECO:0007669"/>
    <property type="project" value="TreeGrafter"/>
</dbReference>
<feature type="binding site" evidence="11">
    <location>
        <position position="219"/>
    </location>
    <ligand>
        <name>Ca(2+)</name>
        <dbReference type="ChEBI" id="CHEBI:29108"/>
        <label>2</label>
    </ligand>
</feature>
<dbReference type="GO" id="GO:0034599">
    <property type="term" value="P:cellular response to oxidative stress"/>
    <property type="evidence" value="ECO:0007669"/>
    <property type="project" value="InterPro"/>
</dbReference>
<dbReference type="Pfam" id="PF00141">
    <property type="entry name" value="peroxidase"/>
    <property type="match status" value="1"/>
</dbReference>
<evidence type="ECO:0000313" key="18">
    <source>
        <dbReference type="Proteomes" id="UP000217199"/>
    </source>
</evidence>
<dbReference type="Gene3D" id="1.10.520.10">
    <property type="match status" value="1"/>
</dbReference>
<feature type="active site" description="Proton acceptor" evidence="10">
    <location>
        <position position="70"/>
    </location>
</feature>
<feature type="binding site" evidence="11">
    <location>
        <position position="71"/>
    </location>
    <ligand>
        <name>Ca(2+)</name>
        <dbReference type="ChEBI" id="CHEBI:29108"/>
        <label>1</label>
    </ligand>
</feature>
<dbReference type="InParanoid" id="A0A286UFL6"/>
<feature type="binding site" evidence="11">
    <location>
        <position position="89"/>
    </location>
    <ligand>
        <name>Ca(2+)</name>
        <dbReference type="ChEBI" id="CHEBI:29108"/>
        <label>1</label>
    </ligand>
</feature>
<dbReference type="PRINTS" id="PR00458">
    <property type="entry name" value="PEROXIDASE"/>
</dbReference>
<dbReference type="PRINTS" id="PR00462">
    <property type="entry name" value="LIGNINASE"/>
</dbReference>
<dbReference type="InterPro" id="IPR019793">
    <property type="entry name" value="Peroxidases_heam-ligand_BS"/>
</dbReference>
<evidence type="ECO:0000256" key="6">
    <source>
        <dbReference type="ARBA" id="ARBA00023002"/>
    </source>
</evidence>
<proteinExistence type="inferred from homology"/>
<evidence type="ECO:0000256" key="4">
    <source>
        <dbReference type="ARBA" id="ARBA00022723"/>
    </source>
</evidence>
<organism evidence="17 18">
    <name type="scientific">Pyrrhoderma noxium</name>
    <dbReference type="NCBI Taxonomy" id="2282107"/>
    <lineage>
        <taxon>Eukaryota</taxon>
        <taxon>Fungi</taxon>
        <taxon>Dikarya</taxon>
        <taxon>Basidiomycota</taxon>
        <taxon>Agaricomycotina</taxon>
        <taxon>Agaricomycetes</taxon>
        <taxon>Hymenochaetales</taxon>
        <taxon>Hymenochaetaceae</taxon>
        <taxon>Pyrrhoderma</taxon>
    </lineage>
</organism>
<evidence type="ECO:0000256" key="8">
    <source>
        <dbReference type="ARBA" id="ARBA00023157"/>
    </source>
</evidence>
<gene>
    <name evidence="17" type="ORF">PNOK_0523200</name>
</gene>
<dbReference type="GO" id="GO:0004601">
    <property type="term" value="F:peroxidase activity"/>
    <property type="evidence" value="ECO:0007669"/>
    <property type="project" value="UniProtKB-KW"/>
</dbReference>
<reference evidence="17 18" key="1">
    <citation type="journal article" date="2017" name="Mol. Ecol.">
        <title>Comparative and population genomic landscape of Phellinus noxius: A hypervariable fungus causing root rot in trees.</title>
        <authorList>
            <person name="Chung C.L."/>
            <person name="Lee T.J."/>
            <person name="Akiba M."/>
            <person name="Lee H.H."/>
            <person name="Kuo T.H."/>
            <person name="Liu D."/>
            <person name="Ke H.M."/>
            <person name="Yokoi T."/>
            <person name="Roa M.B."/>
            <person name="Lu M.J."/>
            <person name="Chang Y.Y."/>
            <person name="Ann P.J."/>
            <person name="Tsai J.N."/>
            <person name="Chen C.Y."/>
            <person name="Tzean S.S."/>
            <person name="Ota Y."/>
            <person name="Hattori T."/>
            <person name="Sahashi N."/>
            <person name="Liou R.F."/>
            <person name="Kikuchi T."/>
            <person name="Tsai I.J."/>
        </authorList>
    </citation>
    <scope>NUCLEOTIDE SEQUENCE [LARGE SCALE GENOMIC DNA]</scope>
    <source>
        <strain evidence="17 18">FFPRI411160</strain>
    </source>
</reference>
<evidence type="ECO:0000256" key="2">
    <source>
        <dbReference type="ARBA" id="ARBA00022559"/>
    </source>
</evidence>
<dbReference type="GO" id="GO:0020037">
    <property type="term" value="F:heme binding"/>
    <property type="evidence" value="ECO:0007669"/>
    <property type="project" value="UniProtKB-UniRule"/>
</dbReference>
<feature type="domain" description="Plant heme peroxidase family profile" evidence="16">
    <location>
        <begin position="65"/>
        <end position="313"/>
    </location>
</feature>
<dbReference type="EC" id="1.11.1.-" evidence="14"/>
<evidence type="ECO:0000259" key="16">
    <source>
        <dbReference type="PROSITE" id="PS50873"/>
    </source>
</evidence>
<evidence type="ECO:0000256" key="9">
    <source>
        <dbReference type="ARBA" id="ARBA00023180"/>
    </source>
</evidence>
<feature type="region of interest" description="Disordered" evidence="15">
    <location>
        <begin position="352"/>
        <end position="371"/>
    </location>
</feature>
<feature type="site" description="Transition state stabilizer" evidence="12">
    <location>
        <position position="66"/>
    </location>
</feature>
<dbReference type="PANTHER" id="PTHR31356:SF66">
    <property type="entry name" value="CATALASE-PEROXIDASE"/>
    <property type="match status" value="1"/>
</dbReference>
<evidence type="ECO:0000256" key="5">
    <source>
        <dbReference type="ARBA" id="ARBA00022729"/>
    </source>
</evidence>
<comment type="cofactor">
    <cofactor evidence="11 14">
        <name>Ca(2+)</name>
        <dbReference type="ChEBI" id="CHEBI:29108"/>
    </cofactor>
    <text evidence="11 14">Binds 2 calcium ions per subunit.</text>
</comment>
<comment type="similarity">
    <text evidence="1 14">Belongs to the peroxidase family. Ligninase subfamily.</text>
</comment>
<comment type="cofactor">
    <cofactor evidence="11">
        <name>heme b</name>
        <dbReference type="ChEBI" id="CHEBI:60344"/>
    </cofactor>
    <text evidence="11">Binds 1 heme b (iron(II)-protoporphyrin IX) group per subunit.</text>
</comment>
<dbReference type="InterPro" id="IPR001621">
    <property type="entry name" value="Ligninase"/>
</dbReference>
<feature type="binding site" evidence="11">
    <location>
        <position position="87"/>
    </location>
    <ligand>
        <name>Ca(2+)</name>
        <dbReference type="ChEBI" id="CHEBI:29108"/>
        <label>1</label>
    </ligand>
</feature>
<keyword evidence="11 14" id="KW-0106">Calcium</keyword>
<keyword evidence="3 11" id="KW-0349">Heme</keyword>
<dbReference type="InterPro" id="IPR002016">
    <property type="entry name" value="Haem_peroxidase"/>
</dbReference>
<feature type="disulfide bond" evidence="13">
    <location>
        <begin position="273"/>
        <end position="339"/>
    </location>
</feature>
<dbReference type="PROSITE" id="PS00435">
    <property type="entry name" value="PEROXIDASE_1"/>
    <property type="match status" value="1"/>
</dbReference>
<dbReference type="AlphaFoldDB" id="A0A286UFL6"/>
<evidence type="ECO:0000256" key="7">
    <source>
        <dbReference type="ARBA" id="ARBA00023004"/>
    </source>
</evidence>
<dbReference type="SUPFAM" id="SSF48113">
    <property type="entry name" value="Heme-dependent peroxidases"/>
    <property type="match status" value="1"/>
</dbReference>
<evidence type="ECO:0000313" key="17">
    <source>
        <dbReference type="EMBL" id="PAV18390.1"/>
    </source>
</evidence>
<dbReference type="OrthoDB" id="2113341at2759"/>
<evidence type="ECO:0000256" key="10">
    <source>
        <dbReference type="PIRSR" id="PIRSR601621-1"/>
    </source>
</evidence>
<feature type="compositionally biased region" description="Acidic residues" evidence="15">
    <location>
        <begin position="360"/>
        <end position="371"/>
    </location>
</feature>
<dbReference type="InterPro" id="IPR024589">
    <property type="entry name" value="Ligninase_C"/>
</dbReference>
<evidence type="ECO:0000256" key="1">
    <source>
        <dbReference type="ARBA" id="ARBA00006089"/>
    </source>
</evidence>
<comment type="caution">
    <text evidence="17">The sequence shown here is derived from an EMBL/GenBank/DDBJ whole genome shotgun (WGS) entry which is preliminary data.</text>
</comment>
<dbReference type="PANTHER" id="PTHR31356">
    <property type="entry name" value="THYLAKOID LUMENAL 29 KDA PROTEIN, CHLOROPLASTIC-RELATED"/>
    <property type="match status" value="1"/>
</dbReference>
<dbReference type="Gene3D" id="1.10.420.10">
    <property type="entry name" value="Peroxidase, domain 2"/>
    <property type="match status" value="1"/>
</dbReference>
<evidence type="ECO:0000256" key="13">
    <source>
        <dbReference type="PIRSR" id="PIRSR601621-4"/>
    </source>
</evidence>
<feature type="disulfide bond" evidence="13">
    <location>
        <begin position="38"/>
        <end position="309"/>
    </location>
</feature>
<evidence type="ECO:0000256" key="15">
    <source>
        <dbReference type="SAM" id="MobiDB-lite"/>
    </source>
</evidence>
<protein>
    <recommendedName>
        <fullName evidence="14">Peroxidase</fullName>
        <ecNumber evidence="14">1.11.1.-</ecNumber>
    </recommendedName>
</protein>
<accession>A0A286UFL6</accession>
<dbReference type="EMBL" id="NBII01000005">
    <property type="protein sequence ID" value="PAV18390.1"/>
    <property type="molecule type" value="Genomic_DNA"/>
</dbReference>
<feature type="binding site" evidence="11">
    <location>
        <position position="195"/>
    </location>
    <ligand>
        <name>Ca(2+)</name>
        <dbReference type="ChEBI" id="CHEBI:29108"/>
        <label>2</label>
    </ligand>
</feature>
<dbReference type="CDD" id="cd00692">
    <property type="entry name" value="ligninase"/>
    <property type="match status" value="1"/>
</dbReference>
<evidence type="ECO:0000256" key="14">
    <source>
        <dbReference type="RuleBase" id="RU363051"/>
    </source>
</evidence>
<keyword evidence="8 13" id="KW-1015">Disulfide bond</keyword>
<evidence type="ECO:0000256" key="3">
    <source>
        <dbReference type="ARBA" id="ARBA00022617"/>
    </source>
</evidence>
<dbReference type="InterPro" id="IPR044831">
    <property type="entry name" value="Ccp1-like"/>
</dbReference>
<dbReference type="PROSITE" id="PS50873">
    <property type="entry name" value="PEROXIDASE_4"/>
    <property type="match status" value="1"/>
</dbReference>
<dbReference type="InterPro" id="IPR010255">
    <property type="entry name" value="Haem_peroxidase_sf"/>
</dbReference>
<keyword evidence="5 14" id="KW-0732">Signal</keyword>
<keyword evidence="2 14" id="KW-0575">Peroxidase</keyword>
<name>A0A286UFL6_9AGAM</name>
<feature type="binding site" evidence="11">
    <location>
        <position position="212"/>
    </location>
    <ligand>
        <name>Ca(2+)</name>
        <dbReference type="ChEBI" id="CHEBI:29108"/>
        <label>2</label>
    </ligand>
</feature>
<feature type="signal peptide" evidence="14">
    <location>
        <begin position="1"/>
        <end position="18"/>
    </location>
</feature>
<dbReference type="GO" id="GO:0046872">
    <property type="term" value="F:metal ion binding"/>
    <property type="evidence" value="ECO:0007669"/>
    <property type="project" value="UniProtKB-UniRule"/>
</dbReference>
<feature type="binding site" evidence="11">
    <location>
        <position position="85"/>
    </location>
    <ligand>
        <name>Ca(2+)</name>
        <dbReference type="ChEBI" id="CHEBI:29108"/>
        <label>1</label>
    </ligand>
</feature>
<keyword evidence="4 11" id="KW-0479">Metal-binding</keyword>
<feature type="binding site" evidence="11">
    <location>
        <position position="214"/>
    </location>
    <ligand>
        <name>Ca(2+)</name>
        <dbReference type="ChEBI" id="CHEBI:29108"/>
        <label>2</label>
    </ligand>
</feature>
<feature type="binding site" description="axial binding residue" evidence="11">
    <location>
        <position position="194"/>
    </location>
    <ligand>
        <name>heme b</name>
        <dbReference type="ChEBI" id="CHEBI:60344"/>
    </ligand>
    <ligandPart>
        <name>Fe</name>
        <dbReference type="ChEBI" id="CHEBI:18248"/>
    </ligandPart>
</feature>
<sequence>MVLKVIVSIVTLAAFAAGAATTKRVACGDGNFAGDAACCAFFALRDDLQQNLFEGECSEDVHESLRLTFHDGVSFSKNGTFTGGGADGSIILFGDIETAFAENDGTGDGVDALSPFLTRHLVSAGDLIQFAAAIGLSNCPGAPQLQFLVGRPNATIPAQDGAVPGPADSVDSILTRFADAGFTSDEVIHLLASHTVARSDKIIPGHEATPFDSTPFNFDGQFFLETLLKGTTVPFNRAAPNVTGGETTAPLAAEGGMRLQSDFALARDRRTACTWQSMVDNQKLMMANFKNAMKKLAVVGQDVSKLVDCSELIPVPPPATKAHTTFPAGFGPRDVQQACPIPFPVLRVDPGQATQIPECPDGDLNIDDCPS</sequence>
<evidence type="ECO:0000256" key="11">
    <source>
        <dbReference type="PIRSR" id="PIRSR601621-2"/>
    </source>
</evidence>
<keyword evidence="18" id="KW-1185">Reference proteome</keyword>
<feature type="disulfide bond" evidence="13">
    <location>
        <begin position="57"/>
        <end position="139"/>
    </location>
</feature>
<dbReference type="Proteomes" id="UP000217199">
    <property type="component" value="Unassembled WGS sequence"/>
</dbReference>
<keyword evidence="7 11" id="KW-0408">Iron</keyword>
<feature type="disulfide bond" evidence="13">
    <location>
        <begin position="27"/>
        <end position="39"/>
    </location>
</feature>
<keyword evidence="6 14" id="KW-0560">Oxidoreductase</keyword>
<evidence type="ECO:0000256" key="12">
    <source>
        <dbReference type="PIRSR" id="PIRSR601621-3"/>
    </source>
</evidence>